<dbReference type="EMBL" id="CP031223">
    <property type="protein sequence ID" value="QFG00149.1"/>
    <property type="molecule type" value="Genomic_DNA"/>
</dbReference>
<name>A0A5J6SQ79_9BACI</name>
<dbReference type="Proteomes" id="UP000325517">
    <property type="component" value="Chromosome"/>
</dbReference>
<keyword evidence="1" id="KW-0812">Transmembrane</keyword>
<proteinExistence type="predicted"/>
<feature type="transmembrane region" description="Helical" evidence="1">
    <location>
        <begin position="12"/>
        <end position="32"/>
    </location>
</feature>
<organism evidence="2 3">
    <name type="scientific">Psychrobacillus glaciei</name>
    <dbReference type="NCBI Taxonomy" id="2283160"/>
    <lineage>
        <taxon>Bacteria</taxon>
        <taxon>Bacillati</taxon>
        <taxon>Bacillota</taxon>
        <taxon>Bacilli</taxon>
        <taxon>Bacillales</taxon>
        <taxon>Bacillaceae</taxon>
        <taxon>Psychrobacillus</taxon>
    </lineage>
</organism>
<dbReference type="KEGG" id="psyo:PB01_15665"/>
<dbReference type="AlphaFoldDB" id="A0A5J6SQ79"/>
<protein>
    <submittedName>
        <fullName evidence="2">Uncharacterized protein</fullName>
    </submittedName>
</protein>
<feature type="transmembrane region" description="Helical" evidence="1">
    <location>
        <begin position="52"/>
        <end position="73"/>
    </location>
</feature>
<keyword evidence="3" id="KW-1185">Reference proteome</keyword>
<evidence type="ECO:0000313" key="3">
    <source>
        <dbReference type="Proteomes" id="UP000325517"/>
    </source>
</evidence>
<evidence type="ECO:0000313" key="2">
    <source>
        <dbReference type="EMBL" id="QFG00149.1"/>
    </source>
</evidence>
<keyword evidence="1" id="KW-0472">Membrane</keyword>
<accession>A0A5J6SQ79</accession>
<keyword evidence="1" id="KW-1133">Transmembrane helix</keyword>
<gene>
    <name evidence="2" type="ORF">PB01_15665</name>
</gene>
<evidence type="ECO:0000256" key="1">
    <source>
        <dbReference type="SAM" id="Phobius"/>
    </source>
</evidence>
<reference evidence="2 3" key="1">
    <citation type="submission" date="2018-07" db="EMBL/GenBank/DDBJ databases">
        <title>Complete genome sequence of Psychrobacillus sp. PB01, isolated from iceberg, and comparative genome analysis of Psychrobacillus strains.</title>
        <authorList>
            <person name="Lee P.C."/>
        </authorList>
    </citation>
    <scope>NUCLEOTIDE SEQUENCE [LARGE SCALE GENOMIC DNA]</scope>
    <source>
        <strain evidence="2 3">PB01</strain>
    </source>
</reference>
<sequence>MELLKKKNSLIFILGLVVGVFTGNGIFIWLGIPTYDQLLEMTLGKPNALNRVIAILVTGVLIYLIYSIPFNIFKRKKKSI</sequence>